<name>A0A1H9LJS1_9GAMM</name>
<dbReference type="Proteomes" id="UP000242515">
    <property type="component" value="Unassembled WGS sequence"/>
</dbReference>
<proteinExistence type="predicted"/>
<evidence type="ECO:0000313" key="2">
    <source>
        <dbReference type="Proteomes" id="UP000242515"/>
    </source>
</evidence>
<keyword evidence="2" id="KW-1185">Reference proteome</keyword>
<dbReference type="SUPFAM" id="SSF69279">
    <property type="entry name" value="Phage tail proteins"/>
    <property type="match status" value="1"/>
</dbReference>
<dbReference type="EMBL" id="FOGC01000011">
    <property type="protein sequence ID" value="SER11163.1"/>
    <property type="molecule type" value="Genomic_DNA"/>
</dbReference>
<sequence>MSSHFPLRFSHNHHLLAVKDCESVLDVLAFEGTESLSTPFSYRIEFTSSDHALSKEMMLRKAASLTLQAPVRQGNGAEMTAVMAQSPGPLQLLPGTAYGKGWLSIEGVEKPLPNSEPYTEIYTRRSAWWAMCEDRFINPDNKILDKPQLEKDWLNYDLLITNKVRPFIDSLHGHFHKNTYAFYGNDGKKYPSYGSLRWLDISSKNISDAYKEKINGKGAIFSPTYLHNKTTRLVGMTTGDKGKLYRKFKLSSPEDAGDGTVPVSAAVIESPNLMSQLGVSVDHEGAYGTENTQDARWFTLRSILKIAQAVNDTGLAYDK</sequence>
<dbReference type="AlphaFoldDB" id="A0A1H9LJS1"/>
<accession>A0A1H9LJS1</accession>
<dbReference type="STRING" id="988801.SAMN05216522_111118"/>
<gene>
    <name evidence="1" type="ORF">SAMN05216522_111118</name>
</gene>
<protein>
    <submittedName>
        <fullName evidence="1">Uncharacterized protein</fullName>
    </submittedName>
</protein>
<evidence type="ECO:0000313" key="1">
    <source>
        <dbReference type="EMBL" id="SER11163.1"/>
    </source>
</evidence>
<dbReference type="Gene3D" id="2.30.110.50">
    <property type="match status" value="1"/>
</dbReference>
<organism evidence="1 2">
    <name type="scientific">Rosenbergiella nectarea</name>
    <dbReference type="NCBI Taxonomy" id="988801"/>
    <lineage>
        <taxon>Bacteria</taxon>
        <taxon>Pseudomonadati</taxon>
        <taxon>Pseudomonadota</taxon>
        <taxon>Gammaproteobacteria</taxon>
        <taxon>Enterobacterales</taxon>
        <taxon>Erwiniaceae</taxon>
        <taxon>Rosenbergiella</taxon>
    </lineage>
</organism>
<reference evidence="2" key="1">
    <citation type="submission" date="2016-10" db="EMBL/GenBank/DDBJ databases">
        <authorList>
            <person name="Varghese N."/>
            <person name="Submissions S."/>
        </authorList>
    </citation>
    <scope>NUCLEOTIDE SEQUENCE [LARGE SCALE GENOMIC DNA]</scope>
    <source>
        <strain evidence="2">8N4</strain>
    </source>
</reference>